<proteinExistence type="predicted"/>
<evidence type="ECO:0000313" key="2">
    <source>
        <dbReference type="Proteomes" id="UP001054846"/>
    </source>
</evidence>
<protein>
    <recommendedName>
        <fullName evidence="3">Thiaminase-2/PQQC domain-containing protein</fullName>
    </recommendedName>
</protein>
<dbReference type="SUPFAM" id="SSF48613">
    <property type="entry name" value="Heme oxygenase-like"/>
    <property type="match status" value="1"/>
</dbReference>
<accession>A0ABY3PMY8</accession>
<reference evidence="1 2" key="1">
    <citation type="journal article" date="2021" name="Genome Biol. Evol.">
        <title>Complete Genome Sequencing of a Novel Gloeobacter Species from a Waterfall Cave in Mexico.</title>
        <authorList>
            <person name="Saw J.H."/>
            <person name="Cardona T."/>
            <person name="Montejano G."/>
        </authorList>
    </citation>
    <scope>NUCLEOTIDE SEQUENCE [LARGE SCALE GENOMIC DNA]</scope>
    <source>
        <strain evidence="1">MG652769</strain>
    </source>
</reference>
<keyword evidence="2" id="KW-1185">Reference proteome</keyword>
<dbReference type="RefSeq" id="WP_230842049.1">
    <property type="nucleotide sequence ID" value="NZ_CP063845.1"/>
</dbReference>
<dbReference type="Gene3D" id="1.20.910.10">
    <property type="entry name" value="Heme oxygenase-like"/>
    <property type="match status" value="1"/>
</dbReference>
<sequence>MQTAASATPKTDALWLEKARLEILEPRRREMLAHPFILAMQQGSARPEDAQRYFSGLMWHLLAFGAHVAHLFAKRPPEAALVLDGQSEDKDGDTDLLARIVRAFGGPADLIETDPWSYRPHRVWIHHDALLRSAIYSTDLSWQVGTAALNVGIEALVPDMIEPLFKASVERYGVTPREAAWLESRAGEVERTHGENGFLLLSHYVGTGDIVLQKQCLFYIDALSDSMAGCLLDSGLPE</sequence>
<dbReference type="InterPro" id="IPR016084">
    <property type="entry name" value="Haem_Oase-like_multi-hlx"/>
</dbReference>
<organism evidence="1 2">
    <name type="scientific">Gloeobacter morelensis MG652769</name>
    <dbReference type="NCBI Taxonomy" id="2781736"/>
    <lineage>
        <taxon>Bacteria</taxon>
        <taxon>Bacillati</taxon>
        <taxon>Cyanobacteriota</taxon>
        <taxon>Cyanophyceae</taxon>
        <taxon>Gloeobacterales</taxon>
        <taxon>Gloeobacteraceae</taxon>
        <taxon>Gloeobacter</taxon>
        <taxon>Gloeobacter morelensis</taxon>
    </lineage>
</organism>
<evidence type="ECO:0008006" key="3">
    <source>
        <dbReference type="Google" id="ProtNLM"/>
    </source>
</evidence>
<dbReference type="Proteomes" id="UP001054846">
    <property type="component" value="Chromosome"/>
</dbReference>
<evidence type="ECO:0000313" key="1">
    <source>
        <dbReference type="EMBL" id="UFP94974.1"/>
    </source>
</evidence>
<name>A0ABY3PMY8_9CYAN</name>
<dbReference type="EMBL" id="CP063845">
    <property type="protein sequence ID" value="UFP94974.1"/>
    <property type="molecule type" value="Genomic_DNA"/>
</dbReference>
<gene>
    <name evidence="1" type="ORF">ISF26_01625</name>
</gene>